<dbReference type="NCBIfam" id="TIGR00369">
    <property type="entry name" value="unchar_dom_1"/>
    <property type="match status" value="1"/>
</dbReference>
<evidence type="ECO:0000313" key="3">
    <source>
        <dbReference type="EMBL" id="GHD63120.1"/>
    </source>
</evidence>
<keyword evidence="4" id="KW-1185">Reference proteome</keyword>
<protein>
    <recommendedName>
        <fullName evidence="2">Thioesterase domain-containing protein</fullName>
    </recommendedName>
</protein>
<name>A0ABQ3H1F1_9NEIS</name>
<dbReference type="PANTHER" id="PTHR42856">
    <property type="entry name" value="ACYL-COENZYME A THIOESTERASE PAAI"/>
    <property type="match status" value="1"/>
</dbReference>
<feature type="domain" description="Thioesterase" evidence="2">
    <location>
        <begin position="43"/>
        <end position="119"/>
    </location>
</feature>
<dbReference type="InterPro" id="IPR029069">
    <property type="entry name" value="HotDog_dom_sf"/>
</dbReference>
<comment type="caution">
    <text evidence="3">The sequence shown here is derived from an EMBL/GenBank/DDBJ whole genome shotgun (WGS) entry which is preliminary data.</text>
</comment>
<sequence>MSVPDNVDNPFIALLGIELIEWLADYAEFGMSVRVDHLNRQAMVHGGVLATLLDVASGYAGLHVPPDAPPRHAVTLSLAINYVAAARQGRLTVRARRTGGGRTIYYTQAEVLDEAGTLIATAQGAFKYRA</sequence>
<dbReference type="Proteomes" id="UP000604737">
    <property type="component" value="Unassembled WGS sequence"/>
</dbReference>
<dbReference type="Gene3D" id="3.10.129.10">
    <property type="entry name" value="Hotdog Thioesterase"/>
    <property type="match status" value="1"/>
</dbReference>
<dbReference type="EMBL" id="BMYO01000005">
    <property type="protein sequence ID" value="GHD63120.1"/>
    <property type="molecule type" value="Genomic_DNA"/>
</dbReference>
<accession>A0ABQ3H1F1</accession>
<keyword evidence="1" id="KW-0378">Hydrolase</keyword>
<evidence type="ECO:0000256" key="1">
    <source>
        <dbReference type="ARBA" id="ARBA00022801"/>
    </source>
</evidence>
<dbReference type="Pfam" id="PF03061">
    <property type="entry name" value="4HBT"/>
    <property type="match status" value="1"/>
</dbReference>
<gene>
    <name evidence="3" type="ORF">GCM10007350_19910</name>
</gene>
<dbReference type="InterPro" id="IPR052723">
    <property type="entry name" value="Acyl-CoA_thioesterase_PaaI"/>
</dbReference>
<proteinExistence type="predicted"/>
<evidence type="ECO:0000313" key="4">
    <source>
        <dbReference type="Proteomes" id="UP000604737"/>
    </source>
</evidence>
<dbReference type="InterPro" id="IPR006683">
    <property type="entry name" value="Thioestr_dom"/>
</dbReference>
<dbReference type="RefSeq" id="WP_189460365.1">
    <property type="nucleotide sequence ID" value="NZ_BMYO01000005.1"/>
</dbReference>
<organism evidence="3 4">
    <name type="scientific">Jeongeupia chitinilytica</name>
    <dbReference type="NCBI Taxonomy" id="1041641"/>
    <lineage>
        <taxon>Bacteria</taxon>
        <taxon>Pseudomonadati</taxon>
        <taxon>Pseudomonadota</taxon>
        <taxon>Betaproteobacteria</taxon>
        <taxon>Neisseriales</taxon>
        <taxon>Chitinibacteraceae</taxon>
        <taxon>Jeongeupia</taxon>
    </lineage>
</organism>
<dbReference type="SUPFAM" id="SSF54637">
    <property type="entry name" value="Thioesterase/thiol ester dehydrase-isomerase"/>
    <property type="match status" value="1"/>
</dbReference>
<dbReference type="CDD" id="cd03443">
    <property type="entry name" value="PaaI_thioesterase"/>
    <property type="match status" value="1"/>
</dbReference>
<reference evidence="4" key="1">
    <citation type="journal article" date="2019" name="Int. J. Syst. Evol. Microbiol.">
        <title>The Global Catalogue of Microorganisms (GCM) 10K type strain sequencing project: providing services to taxonomists for standard genome sequencing and annotation.</title>
        <authorList>
            <consortium name="The Broad Institute Genomics Platform"/>
            <consortium name="The Broad Institute Genome Sequencing Center for Infectious Disease"/>
            <person name="Wu L."/>
            <person name="Ma J."/>
        </authorList>
    </citation>
    <scope>NUCLEOTIDE SEQUENCE [LARGE SCALE GENOMIC DNA]</scope>
    <source>
        <strain evidence="4">KCTC 23701</strain>
    </source>
</reference>
<evidence type="ECO:0000259" key="2">
    <source>
        <dbReference type="Pfam" id="PF03061"/>
    </source>
</evidence>
<dbReference type="PANTHER" id="PTHR42856:SF1">
    <property type="entry name" value="ACYL-COENZYME A THIOESTERASE PAAI"/>
    <property type="match status" value="1"/>
</dbReference>
<dbReference type="InterPro" id="IPR003736">
    <property type="entry name" value="PAAI_dom"/>
</dbReference>